<evidence type="ECO:0000256" key="2">
    <source>
        <dbReference type="ARBA" id="ARBA00010400"/>
    </source>
</evidence>
<evidence type="ECO:0000313" key="7">
    <source>
        <dbReference type="Proteomes" id="UP000018948"/>
    </source>
</evidence>
<dbReference type="GO" id="GO:0005576">
    <property type="term" value="C:extracellular region"/>
    <property type="evidence" value="ECO:0007669"/>
    <property type="project" value="UniProtKB-SubCell"/>
</dbReference>
<proteinExistence type="inferred from homology"/>
<sequence length="100" mass="12053">MRFSNIAAMWNQTWIARRIRFPVAKDPYAATKTTKTARKRRVEVFTPEKLEKMLGDINYAYKKFAKWSKRGWNSNDVYDDVSYKLYEKYWEYRKIAGHAS</sequence>
<dbReference type="Pfam" id="PF16810">
    <property type="entry name" value="RXLR"/>
    <property type="match status" value="1"/>
</dbReference>
<comment type="caution">
    <text evidence="6">The sequence shown here is derived from an EMBL/GenBank/DDBJ whole genome shotgun (WGS) entry which is preliminary data.</text>
</comment>
<comment type="subcellular location">
    <subcellularLocation>
        <location evidence="1 5">Secreted</location>
    </subcellularLocation>
</comment>
<evidence type="ECO:0000313" key="6">
    <source>
        <dbReference type="EMBL" id="ETP31588.1"/>
    </source>
</evidence>
<protein>
    <recommendedName>
        <fullName evidence="5">RxLR effector protein</fullName>
    </recommendedName>
</protein>
<comment type="similarity">
    <text evidence="2 5">Belongs to the RxLR effector family.</text>
</comment>
<comment type="function">
    <text evidence="5">Effector that suppresses plant defense responses during pathogen infection.</text>
</comment>
<dbReference type="InterPro" id="IPR031825">
    <property type="entry name" value="RXLR"/>
</dbReference>
<dbReference type="EMBL" id="ANIY01004081">
    <property type="protein sequence ID" value="ETP31588.1"/>
    <property type="molecule type" value="Genomic_DNA"/>
</dbReference>
<dbReference type="Proteomes" id="UP000018948">
    <property type="component" value="Unassembled WGS sequence"/>
</dbReference>
<comment type="domain">
    <text evidence="5">The RxLR-dEER motif acts to carry the protein into the host cell cytoplasm through binding to cell surface phosphatidylinositol-3-phosphate.</text>
</comment>
<organism evidence="6 7">
    <name type="scientific">Phytophthora nicotianae P10297</name>
    <dbReference type="NCBI Taxonomy" id="1317064"/>
    <lineage>
        <taxon>Eukaryota</taxon>
        <taxon>Sar</taxon>
        <taxon>Stramenopiles</taxon>
        <taxon>Oomycota</taxon>
        <taxon>Peronosporomycetes</taxon>
        <taxon>Peronosporales</taxon>
        <taxon>Peronosporaceae</taxon>
        <taxon>Phytophthora</taxon>
    </lineage>
</organism>
<evidence type="ECO:0000256" key="1">
    <source>
        <dbReference type="ARBA" id="ARBA00004613"/>
    </source>
</evidence>
<dbReference type="AlphaFoldDB" id="W2YAD7"/>
<name>W2YAD7_PHYNI</name>
<gene>
    <name evidence="6" type="ORF">F442_19534</name>
</gene>
<accession>W2YAD7</accession>
<evidence type="ECO:0000256" key="4">
    <source>
        <dbReference type="ARBA" id="ARBA00022729"/>
    </source>
</evidence>
<dbReference type="OrthoDB" id="10275634at2759"/>
<evidence type="ECO:0000256" key="3">
    <source>
        <dbReference type="ARBA" id="ARBA00022525"/>
    </source>
</evidence>
<keyword evidence="3 5" id="KW-0964">Secreted</keyword>
<reference evidence="6 7" key="1">
    <citation type="submission" date="2013-11" db="EMBL/GenBank/DDBJ databases">
        <title>The Genome Sequence of Phytophthora parasitica P10297.</title>
        <authorList>
            <consortium name="The Broad Institute Genomics Platform"/>
            <person name="Russ C."/>
            <person name="Tyler B."/>
            <person name="Panabieres F."/>
            <person name="Shan W."/>
            <person name="Tripathy S."/>
            <person name="Grunwald N."/>
            <person name="Machado M."/>
            <person name="Johnson C.S."/>
            <person name="Walker B."/>
            <person name="Young S.K."/>
            <person name="Zeng Q."/>
            <person name="Gargeya S."/>
            <person name="Fitzgerald M."/>
            <person name="Haas B."/>
            <person name="Abouelleil A."/>
            <person name="Allen A.W."/>
            <person name="Alvarado L."/>
            <person name="Arachchi H.M."/>
            <person name="Berlin A.M."/>
            <person name="Chapman S.B."/>
            <person name="Gainer-Dewar J."/>
            <person name="Goldberg J."/>
            <person name="Griggs A."/>
            <person name="Gujja S."/>
            <person name="Hansen M."/>
            <person name="Howarth C."/>
            <person name="Imamovic A."/>
            <person name="Ireland A."/>
            <person name="Larimer J."/>
            <person name="McCowan C."/>
            <person name="Murphy C."/>
            <person name="Pearson M."/>
            <person name="Poon T.W."/>
            <person name="Priest M."/>
            <person name="Roberts A."/>
            <person name="Saif S."/>
            <person name="Shea T."/>
            <person name="Sisk P."/>
            <person name="Sykes S."/>
            <person name="Wortman J."/>
            <person name="Nusbaum C."/>
            <person name="Birren B."/>
        </authorList>
    </citation>
    <scope>NUCLEOTIDE SEQUENCE [LARGE SCALE GENOMIC DNA]</scope>
    <source>
        <strain evidence="6 7">P10297</strain>
    </source>
</reference>
<keyword evidence="4" id="KW-0732">Signal</keyword>
<evidence type="ECO:0000256" key="5">
    <source>
        <dbReference type="RuleBase" id="RU367124"/>
    </source>
</evidence>